<name>A0A0F9ANG3_9ZZZZ</name>
<evidence type="ECO:0000256" key="6">
    <source>
        <dbReference type="ARBA" id="ARBA00023315"/>
    </source>
</evidence>
<evidence type="ECO:0000256" key="4">
    <source>
        <dbReference type="ARBA" id="ARBA00022679"/>
    </source>
</evidence>
<comment type="caution">
    <text evidence="7">The sequence shown here is derived from an EMBL/GenBank/DDBJ whole genome shotgun (WGS) entry which is preliminary data.</text>
</comment>
<proteinExistence type="predicted"/>
<dbReference type="EMBL" id="LAZR01041772">
    <property type="protein sequence ID" value="KKL11144.1"/>
    <property type="molecule type" value="Genomic_DNA"/>
</dbReference>
<evidence type="ECO:0000313" key="7">
    <source>
        <dbReference type="EMBL" id="KKL11144.1"/>
    </source>
</evidence>
<feature type="non-terminal residue" evidence="7">
    <location>
        <position position="1"/>
    </location>
</feature>
<sequence length="68" mass="8141">FMARQGSGFVAEFGKALPLVKTGDKRKDVETNTQNYNYVLESIIRRYPDQWFWVHRRWKVEPEPFTCC</sequence>
<keyword evidence="5" id="KW-0472">Membrane</keyword>
<protein>
    <recommendedName>
        <fullName evidence="8">Lipid A biosynthesis lauroyl acyltransferase</fullName>
    </recommendedName>
</protein>
<keyword evidence="2" id="KW-1003">Cell membrane</keyword>
<accession>A0A0F9ANG3</accession>
<evidence type="ECO:0000256" key="1">
    <source>
        <dbReference type="ARBA" id="ARBA00004533"/>
    </source>
</evidence>
<comment type="subcellular location">
    <subcellularLocation>
        <location evidence="1">Cell inner membrane</location>
    </subcellularLocation>
</comment>
<dbReference type="InterPro" id="IPR004960">
    <property type="entry name" value="LipA_acyltrans"/>
</dbReference>
<evidence type="ECO:0000256" key="3">
    <source>
        <dbReference type="ARBA" id="ARBA00022519"/>
    </source>
</evidence>
<dbReference type="GO" id="GO:0005886">
    <property type="term" value="C:plasma membrane"/>
    <property type="evidence" value="ECO:0007669"/>
    <property type="project" value="UniProtKB-SubCell"/>
</dbReference>
<evidence type="ECO:0000256" key="2">
    <source>
        <dbReference type="ARBA" id="ARBA00022475"/>
    </source>
</evidence>
<dbReference type="GO" id="GO:0008610">
    <property type="term" value="P:lipid biosynthetic process"/>
    <property type="evidence" value="ECO:0007669"/>
    <property type="project" value="UniProtKB-ARBA"/>
</dbReference>
<evidence type="ECO:0000256" key="5">
    <source>
        <dbReference type="ARBA" id="ARBA00023136"/>
    </source>
</evidence>
<dbReference type="Pfam" id="PF03279">
    <property type="entry name" value="Lip_A_acyltrans"/>
    <property type="match status" value="1"/>
</dbReference>
<organism evidence="7">
    <name type="scientific">marine sediment metagenome</name>
    <dbReference type="NCBI Taxonomy" id="412755"/>
    <lineage>
        <taxon>unclassified sequences</taxon>
        <taxon>metagenomes</taxon>
        <taxon>ecological metagenomes</taxon>
    </lineage>
</organism>
<gene>
    <name evidence="7" type="ORF">LCGC14_2548730</name>
</gene>
<keyword evidence="4" id="KW-0808">Transferase</keyword>
<keyword evidence="6" id="KW-0012">Acyltransferase</keyword>
<dbReference type="GO" id="GO:0016746">
    <property type="term" value="F:acyltransferase activity"/>
    <property type="evidence" value="ECO:0007669"/>
    <property type="project" value="UniProtKB-KW"/>
</dbReference>
<dbReference type="AlphaFoldDB" id="A0A0F9ANG3"/>
<reference evidence="7" key="1">
    <citation type="journal article" date="2015" name="Nature">
        <title>Complex archaea that bridge the gap between prokaryotes and eukaryotes.</title>
        <authorList>
            <person name="Spang A."/>
            <person name="Saw J.H."/>
            <person name="Jorgensen S.L."/>
            <person name="Zaremba-Niedzwiedzka K."/>
            <person name="Martijn J."/>
            <person name="Lind A.E."/>
            <person name="van Eijk R."/>
            <person name="Schleper C."/>
            <person name="Guy L."/>
            <person name="Ettema T.J."/>
        </authorList>
    </citation>
    <scope>NUCLEOTIDE SEQUENCE</scope>
</reference>
<evidence type="ECO:0008006" key="8">
    <source>
        <dbReference type="Google" id="ProtNLM"/>
    </source>
</evidence>
<keyword evidence="3" id="KW-0997">Cell inner membrane</keyword>
<dbReference type="GO" id="GO:1901137">
    <property type="term" value="P:carbohydrate derivative biosynthetic process"/>
    <property type="evidence" value="ECO:0007669"/>
    <property type="project" value="UniProtKB-ARBA"/>
</dbReference>